<evidence type="ECO:0000256" key="6">
    <source>
        <dbReference type="HAMAP-Rule" id="MF_00922"/>
    </source>
</evidence>
<dbReference type="Gene3D" id="1.25.40.10">
    <property type="entry name" value="Tetratricopeptide repeat domain"/>
    <property type="match status" value="1"/>
</dbReference>
<keyword evidence="9" id="KW-1185">Reference proteome</keyword>
<organism evidence="8 9">
    <name type="scientific">Aliidiomarina taiwanensis</name>
    <dbReference type="NCBI Taxonomy" id="946228"/>
    <lineage>
        <taxon>Bacteria</taxon>
        <taxon>Pseudomonadati</taxon>
        <taxon>Pseudomonadota</taxon>
        <taxon>Gammaproteobacteria</taxon>
        <taxon>Alteromonadales</taxon>
        <taxon>Idiomarinaceae</taxon>
        <taxon>Aliidiomarina</taxon>
    </lineage>
</organism>
<keyword evidence="5 6" id="KW-0449">Lipoprotein</keyword>
<evidence type="ECO:0000256" key="5">
    <source>
        <dbReference type="ARBA" id="ARBA00023288"/>
    </source>
</evidence>
<evidence type="ECO:0000256" key="4">
    <source>
        <dbReference type="ARBA" id="ARBA00023237"/>
    </source>
</evidence>
<comment type="subunit">
    <text evidence="6">Part of the Bam complex.</text>
</comment>
<evidence type="ECO:0000256" key="3">
    <source>
        <dbReference type="ARBA" id="ARBA00023139"/>
    </source>
</evidence>
<evidence type="ECO:0000256" key="2">
    <source>
        <dbReference type="ARBA" id="ARBA00023136"/>
    </source>
</evidence>
<dbReference type="InterPro" id="IPR017689">
    <property type="entry name" value="BamD"/>
</dbReference>
<dbReference type="GO" id="GO:0043165">
    <property type="term" value="P:Gram-negative-bacterium-type cell outer membrane assembly"/>
    <property type="evidence" value="ECO:0007669"/>
    <property type="project" value="UniProtKB-UniRule"/>
</dbReference>
<comment type="subcellular location">
    <subcellularLocation>
        <location evidence="6">Cell outer membrane</location>
        <topology evidence="6">Lipid-anchor</topology>
    </subcellularLocation>
</comment>
<keyword evidence="1 6" id="KW-0732">Signal</keyword>
<keyword evidence="2 6" id="KW-0472">Membrane</keyword>
<comment type="caution">
    <text evidence="8">The sequence shown here is derived from an EMBL/GenBank/DDBJ whole genome shotgun (WGS) entry which is preliminary data.</text>
</comment>
<dbReference type="InterPro" id="IPR011990">
    <property type="entry name" value="TPR-like_helical_dom_sf"/>
</dbReference>
<sequence>MRLVVAAVFASVVLLSGCSSKPKQEVVERSTVETMYETAQTYLDVGRFAEAAQVLTSMNTRYPFGPYTQQVQLDLIYALYKIGDQDKALSQIDRFLQLNSNHADLDYVRYMRGLVYQQAESSMFQDMFGVDRSDRSPLYAQRAFDEFRELVRLYPNSAYAADAQARMLGLSSRLAQYDLHVAEYYFRRGAFLAAANRAKKVVESHPGVPEQKQALELMVKSYHEMGLEQQSEDARVLLEKNFG</sequence>
<evidence type="ECO:0000256" key="1">
    <source>
        <dbReference type="ARBA" id="ARBA00022729"/>
    </source>
</evidence>
<dbReference type="CDD" id="cd15830">
    <property type="entry name" value="BamD"/>
    <property type="match status" value="1"/>
</dbReference>
<dbReference type="SUPFAM" id="SSF48452">
    <property type="entry name" value="TPR-like"/>
    <property type="match status" value="1"/>
</dbReference>
<keyword evidence="3 6" id="KW-0564">Palmitate</keyword>
<keyword evidence="4 6" id="KW-0998">Cell outer membrane</keyword>
<dbReference type="AlphaFoldDB" id="A0A432WZ47"/>
<dbReference type="PANTHER" id="PTHR37423">
    <property type="entry name" value="SOLUBLE LYTIC MUREIN TRANSGLYCOSYLASE-RELATED"/>
    <property type="match status" value="1"/>
</dbReference>
<dbReference type="Proteomes" id="UP000286976">
    <property type="component" value="Unassembled WGS sequence"/>
</dbReference>
<dbReference type="Pfam" id="PF13525">
    <property type="entry name" value="YfiO"/>
    <property type="match status" value="1"/>
</dbReference>
<gene>
    <name evidence="6" type="primary">bamD</name>
    <name evidence="8" type="ORF">CWE15_09795</name>
</gene>
<protein>
    <recommendedName>
        <fullName evidence="6">Outer membrane protein assembly factor BamD</fullName>
    </recommendedName>
</protein>
<evidence type="ECO:0000313" key="8">
    <source>
        <dbReference type="EMBL" id="RUO39032.1"/>
    </source>
</evidence>
<dbReference type="GO" id="GO:1990063">
    <property type="term" value="C:Bam protein complex"/>
    <property type="evidence" value="ECO:0007669"/>
    <property type="project" value="TreeGrafter"/>
</dbReference>
<dbReference type="PROSITE" id="PS51257">
    <property type="entry name" value="PROKAR_LIPOPROTEIN"/>
    <property type="match status" value="1"/>
</dbReference>
<dbReference type="RefSeq" id="WP_126757908.1">
    <property type="nucleotide sequence ID" value="NZ_PIPQ01000007.1"/>
</dbReference>
<evidence type="ECO:0000259" key="7">
    <source>
        <dbReference type="Pfam" id="PF13525"/>
    </source>
</evidence>
<evidence type="ECO:0000313" key="9">
    <source>
        <dbReference type="Proteomes" id="UP000286976"/>
    </source>
</evidence>
<accession>A0A432WZ47</accession>
<dbReference type="PANTHER" id="PTHR37423:SF1">
    <property type="entry name" value="OUTER MEMBRANE PROTEIN ASSEMBLY FACTOR BAMD"/>
    <property type="match status" value="1"/>
</dbReference>
<dbReference type="HAMAP" id="MF_00922">
    <property type="entry name" value="OM_assembly_BamD"/>
    <property type="match status" value="1"/>
</dbReference>
<name>A0A432WZ47_9GAMM</name>
<proteinExistence type="inferred from homology"/>
<feature type="domain" description="Outer membrane lipoprotein BamD-like" evidence="7">
    <location>
        <begin position="31"/>
        <end position="235"/>
    </location>
</feature>
<dbReference type="GO" id="GO:0051205">
    <property type="term" value="P:protein insertion into membrane"/>
    <property type="evidence" value="ECO:0007669"/>
    <property type="project" value="UniProtKB-UniRule"/>
</dbReference>
<dbReference type="EMBL" id="PIPQ01000007">
    <property type="protein sequence ID" value="RUO39032.1"/>
    <property type="molecule type" value="Genomic_DNA"/>
</dbReference>
<reference evidence="8 9" key="1">
    <citation type="journal article" date="2011" name="Front. Microbiol.">
        <title>Genomic signatures of strain selection and enhancement in Bacillus atrophaeus var. globigii, a historical biowarfare simulant.</title>
        <authorList>
            <person name="Gibbons H.S."/>
            <person name="Broomall S.M."/>
            <person name="McNew L.A."/>
            <person name="Daligault H."/>
            <person name="Chapman C."/>
            <person name="Bruce D."/>
            <person name="Karavis M."/>
            <person name="Krepps M."/>
            <person name="McGregor P.A."/>
            <person name="Hong C."/>
            <person name="Park K.H."/>
            <person name="Akmal A."/>
            <person name="Feldman A."/>
            <person name="Lin J.S."/>
            <person name="Chang W.E."/>
            <person name="Higgs B.W."/>
            <person name="Demirev P."/>
            <person name="Lindquist J."/>
            <person name="Liem A."/>
            <person name="Fochler E."/>
            <person name="Read T.D."/>
            <person name="Tapia R."/>
            <person name="Johnson S."/>
            <person name="Bishop-Lilly K.A."/>
            <person name="Detter C."/>
            <person name="Han C."/>
            <person name="Sozhamannan S."/>
            <person name="Rosenzweig C.N."/>
            <person name="Skowronski E.W."/>
        </authorList>
    </citation>
    <scope>NUCLEOTIDE SEQUENCE [LARGE SCALE GENOMIC DNA]</scope>
    <source>
        <strain evidence="8 9">AIT1</strain>
    </source>
</reference>
<dbReference type="NCBIfam" id="TIGR03302">
    <property type="entry name" value="OM_YfiO"/>
    <property type="match status" value="1"/>
</dbReference>
<comment type="similarity">
    <text evidence="6">Belongs to the BamD family.</text>
</comment>
<dbReference type="OrthoDB" id="9779191at2"/>
<dbReference type="InterPro" id="IPR039565">
    <property type="entry name" value="BamD-like"/>
</dbReference>
<comment type="function">
    <text evidence="6">Part of the outer membrane protein assembly complex, which is involved in assembly and insertion of beta-barrel proteins into the outer membrane.</text>
</comment>